<reference evidence="4" key="1">
    <citation type="submission" date="2020-01" db="EMBL/GenBank/DDBJ databases">
        <authorList>
            <consortium name="DOE Joint Genome Institute"/>
            <person name="Haridas S."/>
            <person name="Albert R."/>
            <person name="Binder M."/>
            <person name="Bloem J."/>
            <person name="Labutti K."/>
            <person name="Salamov A."/>
            <person name="Andreopoulos B."/>
            <person name="Baker S.E."/>
            <person name="Barry K."/>
            <person name="Bills G."/>
            <person name="Bluhm B.H."/>
            <person name="Cannon C."/>
            <person name="Castanera R."/>
            <person name="Culley D.E."/>
            <person name="Daum C."/>
            <person name="Ezra D."/>
            <person name="Gonzalez J.B."/>
            <person name="Henrissat B."/>
            <person name="Kuo A."/>
            <person name="Liang C."/>
            <person name="Lipzen A."/>
            <person name="Lutzoni F."/>
            <person name="Magnuson J."/>
            <person name="Mondo S."/>
            <person name="Nolan M."/>
            <person name="Ohm R."/>
            <person name="Pangilinan J."/>
            <person name="Park H.-J."/>
            <person name="Ramirez L."/>
            <person name="Alfaro M."/>
            <person name="Sun H."/>
            <person name="Tritt A."/>
            <person name="Yoshinaga Y."/>
            <person name="Zwiers L.-H."/>
            <person name="Turgeon B.G."/>
            <person name="Goodwin S.B."/>
            <person name="Spatafora J.W."/>
            <person name="Crous P.W."/>
            <person name="Grigoriev I.V."/>
        </authorList>
    </citation>
    <scope>NUCLEOTIDE SEQUENCE</scope>
    <source>
        <strain evidence="4">CBS 342.82</strain>
    </source>
</reference>
<evidence type="ECO:0008006" key="5">
    <source>
        <dbReference type="Google" id="ProtNLM"/>
    </source>
</evidence>
<keyword evidence="2" id="KW-0732">Signal</keyword>
<dbReference type="GeneID" id="54356633"/>
<reference evidence="4" key="2">
    <citation type="submission" date="2020-04" db="EMBL/GenBank/DDBJ databases">
        <authorList>
            <consortium name="NCBI Genome Project"/>
        </authorList>
    </citation>
    <scope>NUCLEOTIDE SEQUENCE</scope>
    <source>
        <strain evidence="4">CBS 342.82</strain>
    </source>
</reference>
<evidence type="ECO:0000313" key="3">
    <source>
        <dbReference type="Proteomes" id="UP000504637"/>
    </source>
</evidence>
<organism evidence="4">
    <name type="scientific">Dissoconium aciculare CBS 342.82</name>
    <dbReference type="NCBI Taxonomy" id="1314786"/>
    <lineage>
        <taxon>Eukaryota</taxon>
        <taxon>Fungi</taxon>
        <taxon>Dikarya</taxon>
        <taxon>Ascomycota</taxon>
        <taxon>Pezizomycotina</taxon>
        <taxon>Dothideomycetes</taxon>
        <taxon>Dothideomycetidae</taxon>
        <taxon>Mycosphaerellales</taxon>
        <taxon>Dissoconiaceae</taxon>
        <taxon>Dissoconium</taxon>
    </lineage>
</organism>
<gene>
    <name evidence="4" type="ORF">K489DRAFT_100991</name>
</gene>
<sequence length="73" mass="8209">MIRCKISLQGWLVVLREVICSLSEVADKFHRKSLAFATRLAGGVVSGTLKSSHSSPEGHHHMRRRLDKNVQKN</sequence>
<evidence type="ECO:0000256" key="1">
    <source>
        <dbReference type="SAM" id="MobiDB-lite"/>
    </source>
</evidence>
<feature type="chain" id="PRO_5026675826" description="Senescence domain-containing protein" evidence="2">
    <location>
        <begin position="17"/>
        <end position="73"/>
    </location>
</feature>
<keyword evidence="3" id="KW-1185">Reference proteome</keyword>
<reference evidence="4" key="3">
    <citation type="submission" date="2025-08" db="UniProtKB">
        <authorList>
            <consortium name="RefSeq"/>
        </authorList>
    </citation>
    <scope>IDENTIFICATION</scope>
    <source>
        <strain evidence="4">CBS 342.82</strain>
    </source>
</reference>
<dbReference type="Proteomes" id="UP000504637">
    <property type="component" value="Unplaced"/>
</dbReference>
<proteinExistence type="predicted"/>
<evidence type="ECO:0000313" key="4">
    <source>
        <dbReference type="RefSeq" id="XP_033462934.1"/>
    </source>
</evidence>
<dbReference type="RefSeq" id="XP_033462934.1">
    <property type="nucleotide sequence ID" value="XM_033598834.1"/>
</dbReference>
<dbReference type="AlphaFoldDB" id="A0A6J3MDD7"/>
<accession>A0A6J3MDD7</accession>
<protein>
    <recommendedName>
        <fullName evidence="5">Senescence domain-containing protein</fullName>
    </recommendedName>
</protein>
<feature type="region of interest" description="Disordered" evidence="1">
    <location>
        <begin position="47"/>
        <end position="73"/>
    </location>
</feature>
<evidence type="ECO:0000256" key="2">
    <source>
        <dbReference type="SAM" id="SignalP"/>
    </source>
</evidence>
<name>A0A6J3MDD7_9PEZI</name>
<feature type="signal peptide" evidence="2">
    <location>
        <begin position="1"/>
        <end position="16"/>
    </location>
</feature>